<evidence type="ECO:0000259" key="4">
    <source>
        <dbReference type="SMART" id="SM01007"/>
    </source>
</evidence>
<keyword evidence="6" id="KW-1185">Reference proteome</keyword>
<proteinExistence type="predicted"/>
<evidence type="ECO:0000256" key="2">
    <source>
        <dbReference type="ARBA" id="ARBA00023239"/>
    </source>
</evidence>
<dbReference type="AlphaFoldDB" id="A0A7V8T0L5"/>
<organism evidence="5 6">
    <name type="scientific">Candidatus Acidiferrum panamense</name>
    <dbReference type="NCBI Taxonomy" id="2741543"/>
    <lineage>
        <taxon>Bacteria</taxon>
        <taxon>Pseudomonadati</taxon>
        <taxon>Acidobacteriota</taxon>
        <taxon>Terriglobia</taxon>
        <taxon>Candidatus Acidiferrales</taxon>
        <taxon>Candidatus Acidiferrum</taxon>
    </lineage>
</organism>
<dbReference type="GO" id="GO:0016832">
    <property type="term" value="F:aldehyde-lyase activity"/>
    <property type="evidence" value="ECO:0007669"/>
    <property type="project" value="TreeGrafter"/>
</dbReference>
<keyword evidence="2" id="KW-0456">Lyase</keyword>
<dbReference type="GO" id="GO:0046872">
    <property type="term" value="F:metal ion binding"/>
    <property type="evidence" value="ECO:0007669"/>
    <property type="project" value="UniProtKB-KW"/>
</dbReference>
<dbReference type="InterPro" id="IPR001303">
    <property type="entry name" value="Aldolase_II/adducin_N"/>
</dbReference>
<keyword evidence="3" id="KW-0732">Signal</keyword>
<evidence type="ECO:0000313" key="6">
    <source>
        <dbReference type="Proteomes" id="UP000567293"/>
    </source>
</evidence>
<dbReference type="EMBL" id="JACDQQ010002935">
    <property type="protein sequence ID" value="MBA0089324.1"/>
    <property type="molecule type" value="Genomic_DNA"/>
</dbReference>
<keyword evidence="1" id="KW-0479">Metal-binding</keyword>
<dbReference type="InterPro" id="IPR036409">
    <property type="entry name" value="Aldolase_II/adducin_N_sf"/>
</dbReference>
<evidence type="ECO:0000256" key="3">
    <source>
        <dbReference type="SAM" id="SignalP"/>
    </source>
</evidence>
<dbReference type="SMART" id="SM01007">
    <property type="entry name" value="Aldolase_II"/>
    <property type="match status" value="1"/>
</dbReference>
<dbReference type="GO" id="GO:0019323">
    <property type="term" value="P:pentose catabolic process"/>
    <property type="evidence" value="ECO:0007669"/>
    <property type="project" value="TreeGrafter"/>
</dbReference>
<dbReference type="Pfam" id="PF00596">
    <property type="entry name" value="Aldolase_II"/>
    <property type="match status" value="1"/>
</dbReference>
<dbReference type="GO" id="GO:0005829">
    <property type="term" value="C:cytosol"/>
    <property type="evidence" value="ECO:0007669"/>
    <property type="project" value="TreeGrafter"/>
</dbReference>
<dbReference type="InterPro" id="IPR050197">
    <property type="entry name" value="Aldolase_class_II_sugar_metab"/>
</dbReference>
<evidence type="ECO:0000256" key="1">
    <source>
        <dbReference type="ARBA" id="ARBA00022723"/>
    </source>
</evidence>
<feature type="chain" id="PRO_5030710007" evidence="3">
    <location>
        <begin position="22"/>
        <end position="271"/>
    </location>
</feature>
<sequence length="271" mass="29159">MSRRAFKVTILAGLALGTAFAIRNLLAQSTSSRDRVLVDELVLANRVLAHEIGVLDAYGHVSVRDTRNPNRYYLSRAISAGMVTAADIIEYDLDSKPVEGDRSDGYLERFIHGEIYKARPDVMAVIHAHSPELIAFGSSSVPLRNMIHTGAFINDGVPIFDVRKFGGTADDMLIRNPALGKALAQALSSKTAVILYGHGVAVVGASLPTAVSNAYFLNMNAKVEEQAIALGGTVSYLEREPGAKRPANVAPAGAAANNRAWEYWKRQVAGK</sequence>
<gene>
    <name evidence="5" type="ORF">HRJ53_30405</name>
</gene>
<evidence type="ECO:0000313" key="5">
    <source>
        <dbReference type="EMBL" id="MBA0089324.1"/>
    </source>
</evidence>
<name>A0A7V8T0L5_9BACT</name>
<dbReference type="PANTHER" id="PTHR22789:SF0">
    <property type="entry name" value="3-OXO-TETRONATE 4-PHOSPHATE DECARBOXYLASE-RELATED"/>
    <property type="match status" value="1"/>
</dbReference>
<feature type="signal peptide" evidence="3">
    <location>
        <begin position="1"/>
        <end position="21"/>
    </location>
</feature>
<protein>
    <submittedName>
        <fullName evidence="5">Class II aldolase/adducin family protein</fullName>
    </submittedName>
</protein>
<reference evidence="5" key="1">
    <citation type="submission" date="2020-06" db="EMBL/GenBank/DDBJ databases">
        <title>Legume-microbial interactions unlock mineral nutrients during tropical forest succession.</title>
        <authorList>
            <person name="Epihov D.Z."/>
        </authorList>
    </citation>
    <scope>NUCLEOTIDE SEQUENCE [LARGE SCALE GENOMIC DNA]</scope>
    <source>
        <strain evidence="5">Pan2503</strain>
    </source>
</reference>
<accession>A0A7V8T0L5</accession>
<dbReference type="PANTHER" id="PTHR22789">
    <property type="entry name" value="FUCULOSE PHOSPHATE ALDOLASE"/>
    <property type="match status" value="1"/>
</dbReference>
<dbReference type="Proteomes" id="UP000567293">
    <property type="component" value="Unassembled WGS sequence"/>
</dbReference>
<feature type="domain" description="Class II aldolase/adducin N-terminal" evidence="4">
    <location>
        <begin position="39"/>
        <end position="225"/>
    </location>
</feature>
<dbReference type="SUPFAM" id="SSF53639">
    <property type="entry name" value="AraD/HMP-PK domain-like"/>
    <property type="match status" value="1"/>
</dbReference>
<dbReference type="Gene3D" id="3.40.225.10">
    <property type="entry name" value="Class II aldolase/adducin N-terminal domain"/>
    <property type="match status" value="1"/>
</dbReference>
<comment type="caution">
    <text evidence="5">The sequence shown here is derived from an EMBL/GenBank/DDBJ whole genome shotgun (WGS) entry which is preliminary data.</text>
</comment>